<dbReference type="PANTHER" id="PTHR31616:SF0">
    <property type="entry name" value="GLUCAN 1,4-ALPHA-GLUCOSIDASE"/>
    <property type="match status" value="1"/>
</dbReference>
<feature type="domain" description="Trehalase-like N-terminal" evidence="2">
    <location>
        <begin position="23"/>
        <end position="148"/>
    </location>
</feature>
<reference evidence="3 4" key="1">
    <citation type="submission" date="2023-07" db="EMBL/GenBank/DDBJ databases">
        <title>Comparative genomics of wheat-associated soil bacteria to identify genetic determinants of phenazine resistance.</title>
        <authorList>
            <person name="Mouncey N."/>
        </authorList>
    </citation>
    <scope>NUCLEOTIDE SEQUENCE [LARGE SCALE GENOMIC DNA]</scope>
    <source>
        <strain evidence="3 4">W1I3</strain>
    </source>
</reference>
<name>A0ABU0PKH1_9MICC</name>
<protein>
    <submittedName>
        <fullName evidence="3">GH15 family glucan-1,4-alpha-glucosidase</fullName>
    </submittedName>
</protein>
<dbReference type="Gene3D" id="1.50.10.10">
    <property type="match status" value="1"/>
</dbReference>
<keyword evidence="4" id="KW-1185">Reference proteome</keyword>
<dbReference type="InterPro" id="IPR008928">
    <property type="entry name" value="6-hairpin_glycosidase_sf"/>
</dbReference>
<dbReference type="RefSeq" id="WP_306636062.1">
    <property type="nucleotide sequence ID" value="NZ_JAUSXB010000001.1"/>
</dbReference>
<dbReference type="EMBL" id="JAUSXB010000001">
    <property type="protein sequence ID" value="MDQ0674471.1"/>
    <property type="molecule type" value="Genomic_DNA"/>
</dbReference>
<accession>A0ABU0PKH1</accession>
<sequence length="628" mass="68373">MSVNHLDPVPRQLDRTVPFRAQERPTPIADYGLLGDTRTAALVSAGGSVDWLCAPAFDGEPLFGALLGGPEAGRFLAGPAGPATVVSRKYRENTATLETVWAAGKDRLVLTEAMIAEVAGELLPTTILVRRLSAEGSPVPVTVLFDPRVGENHRLPRVRRGHDVVCNWGPLAASLGASPRLGLEPGRPLTFDVTPGKPLTLVLALAFGEPLIHVDPAAAWDLVARDEASWRAWTEEIDETIPYRQEVVRSLLTLRLLTYSPSGAPVAAPTTSLPEDPGGIRNWDYRYAWPRDASIGVGAFLRAGKTQEAENFLGWLLHASRLQRPHLPALLTLTGGLVPAERQLAHWSGYGGSSPVRTGNLAASQHQLDGYGWVIDAAWAFVESGRRLTSETWRAMRGFADLVAATWEKPDAGIWEVRGEPAQHVHSKVMAWLALDRALRIAATHRLSTRRRLRWETERTRIAAELRTNGYNEAMNSYTRTYGSQDIDAALLVLPLTGLEKPDSPRLTGTIDAVRRELSAGFPLLYRYPPGQDGLPGTEGAFLPCSFWLVQALANTAQHEEASALFEALLEKGSPLGLFSEEMDPTSGLFLGNFPQALTHSALAQAALALRDNPPVLNPTNNPRNKEQ</sequence>
<dbReference type="Pfam" id="PF00723">
    <property type="entry name" value="Glyco_hydro_15"/>
    <property type="match status" value="1"/>
</dbReference>
<dbReference type="Proteomes" id="UP001236806">
    <property type="component" value="Unassembled WGS sequence"/>
</dbReference>
<dbReference type="InterPro" id="IPR045582">
    <property type="entry name" value="Trehalase-like_N"/>
</dbReference>
<evidence type="ECO:0000259" key="2">
    <source>
        <dbReference type="Pfam" id="PF19291"/>
    </source>
</evidence>
<proteinExistence type="predicted"/>
<comment type="caution">
    <text evidence="3">The sequence shown here is derived from an EMBL/GenBank/DDBJ whole genome shotgun (WGS) entry which is preliminary data.</text>
</comment>
<dbReference type="InterPro" id="IPR012341">
    <property type="entry name" value="6hp_glycosidase-like_sf"/>
</dbReference>
<evidence type="ECO:0000259" key="1">
    <source>
        <dbReference type="Pfam" id="PF00723"/>
    </source>
</evidence>
<organism evidence="3 4">
    <name type="scientific">Pseudarthrobacter siccitolerans</name>
    <dbReference type="NCBI Taxonomy" id="861266"/>
    <lineage>
        <taxon>Bacteria</taxon>
        <taxon>Bacillati</taxon>
        <taxon>Actinomycetota</taxon>
        <taxon>Actinomycetes</taxon>
        <taxon>Micrococcales</taxon>
        <taxon>Micrococcaceae</taxon>
        <taxon>Pseudarthrobacter</taxon>
    </lineage>
</organism>
<evidence type="ECO:0000313" key="4">
    <source>
        <dbReference type="Proteomes" id="UP001236806"/>
    </source>
</evidence>
<evidence type="ECO:0000313" key="3">
    <source>
        <dbReference type="EMBL" id="MDQ0674471.1"/>
    </source>
</evidence>
<dbReference type="InterPro" id="IPR011613">
    <property type="entry name" value="GH15-like"/>
</dbReference>
<dbReference type="PANTHER" id="PTHR31616">
    <property type="entry name" value="TREHALASE"/>
    <property type="match status" value="1"/>
</dbReference>
<dbReference type="Pfam" id="PF19291">
    <property type="entry name" value="TREH_N"/>
    <property type="match status" value="1"/>
</dbReference>
<gene>
    <name evidence="3" type="ORF">QFZ36_002032</name>
</gene>
<feature type="domain" description="GH15-like" evidence="1">
    <location>
        <begin position="243"/>
        <end position="607"/>
    </location>
</feature>
<dbReference type="SUPFAM" id="SSF48208">
    <property type="entry name" value="Six-hairpin glycosidases"/>
    <property type="match status" value="1"/>
</dbReference>